<dbReference type="CDD" id="cd00060">
    <property type="entry name" value="FHA"/>
    <property type="match status" value="1"/>
</dbReference>
<feature type="region of interest" description="Disordered" evidence="1">
    <location>
        <begin position="390"/>
        <end position="492"/>
    </location>
</feature>
<dbReference type="SUPFAM" id="SSF49879">
    <property type="entry name" value="SMAD/FHA domain"/>
    <property type="match status" value="1"/>
</dbReference>
<feature type="compositionally biased region" description="Low complexity" evidence="1">
    <location>
        <begin position="444"/>
        <end position="455"/>
    </location>
</feature>
<proteinExistence type="predicted"/>
<dbReference type="Pfam" id="PF00498">
    <property type="entry name" value="FHA"/>
    <property type="match status" value="1"/>
</dbReference>
<dbReference type="InterPro" id="IPR008984">
    <property type="entry name" value="SMAD_FHA_dom_sf"/>
</dbReference>
<dbReference type="PANTHER" id="PTHR45691">
    <property type="entry name" value="PROTEIN DIAPHANOUS"/>
    <property type="match status" value="1"/>
</dbReference>
<dbReference type="EMBL" id="CP020946">
    <property type="protein sequence ID" value="ASD64658.1"/>
    <property type="molecule type" value="Genomic_DNA"/>
</dbReference>
<protein>
    <recommendedName>
        <fullName evidence="2">FHA domain-containing protein</fullName>
    </recommendedName>
</protein>
<dbReference type="SMART" id="SM00240">
    <property type="entry name" value="FHA"/>
    <property type="match status" value="1"/>
</dbReference>
<dbReference type="GO" id="GO:0030041">
    <property type="term" value="P:actin filament polymerization"/>
    <property type="evidence" value="ECO:0007669"/>
    <property type="project" value="TreeGrafter"/>
</dbReference>
<dbReference type="InterPro" id="IPR051412">
    <property type="entry name" value="Formin_Homology_Diaphanous_sf"/>
</dbReference>
<dbReference type="InterPro" id="IPR000253">
    <property type="entry name" value="FHA_dom"/>
</dbReference>
<accession>A0A1Z3NAZ7</accession>
<dbReference type="Proteomes" id="UP000197003">
    <property type="component" value="Chromosome"/>
</dbReference>
<gene>
    <name evidence="3" type="ORF">B9G79_14330</name>
</gene>
<evidence type="ECO:0000313" key="3">
    <source>
        <dbReference type="EMBL" id="ASD64658.1"/>
    </source>
</evidence>
<dbReference type="RefSeq" id="WP_088566109.1">
    <property type="nucleotide sequence ID" value="NZ_CP020946.1"/>
</dbReference>
<dbReference type="AlphaFoldDB" id="A0A1Z3NAZ7"/>
<feature type="domain" description="FHA" evidence="2">
    <location>
        <begin position="26"/>
        <end position="75"/>
    </location>
</feature>
<dbReference type="PROSITE" id="PS50006">
    <property type="entry name" value="FHA_DOMAIN"/>
    <property type="match status" value="1"/>
</dbReference>
<dbReference type="PANTHER" id="PTHR45691:SF6">
    <property type="entry name" value="PROTEIN DIAPHANOUS"/>
    <property type="match status" value="1"/>
</dbReference>
<dbReference type="OrthoDB" id="5287464at2"/>
<name>A0A1Z3NAZ7_BDEBC</name>
<evidence type="ECO:0000259" key="2">
    <source>
        <dbReference type="PROSITE" id="PS50006"/>
    </source>
</evidence>
<dbReference type="NCBIfam" id="NF033768">
    <property type="entry name" value="myxo_SS_tail"/>
    <property type="match status" value="1"/>
</dbReference>
<evidence type="ECO:0000313" key="4">
    <source>
        <dbReference type="Proteomes" id="UP000197003"/>
    </source>
</evidence>
<dbReference type="Gene3D" id="2.60.200.20">
    <property type="match status" value="1"/>
</dbReference>
<evidence type="ECO:0000256" key="1">
    <source>
        <dbReference type="SAM" id="MobiDB-lite"/>
    </source>
</evidence>
<sequence>MRSPLIFRIFKNNQLVGVKQFDQDQIVVGHNAEVHLDLDADGVSPIHCLIELRDNGWYVCDLGSSQGTFKNGQAVLDEAIASGDEIEVGPFRIAFFVGVPKPKVVPGAPASEAAAPVAEVPAPPPPKPEPSMPPAAVVKTEEIKVTPVIPAVTPSIPVEAPKAEEKPVLTAVPVKPEIRKERTSYKKAKKSKTFAPPSEIQNLKSHLKPGKGTTVEVLVTWKERILTTYHFKGNKTIRVNAGGDLSVALPDGLVPRGYPLLDMSAGLRVNTTNEMDTEMVISGGVIQHVEDLAKSGKAQKGGNGYSVRVDQNEMLCVNLPGGNLCLYIRFVPQAPTVPMLPMMLSGSEMTGVAMSLIIVGLLALYISATTPKDWQENKQEEVQRIAQVVFTNPPPAPTPTPTPPPPVPPTPPPQPVATPTPPPPKKVVVADANKEAQKKGTTGQQAQRAQVAARASEVAPKPNAKDRTKKFTSTRQGGAIKTGNTAGANAQSSNKDLSKVGLFSAFGGGGSRANIDKAYSGAGEVLGMADKATGTAGFNEDRAGDDLGSKFKDAGAGGKGTATQGIAGIGTKGRGSGQAAYGASEGFGSKTTVAIEGGGAEESFDATIDKEAIRRVIRSKLNEVKSCYERALNTLEKGKKMEGKVILAWEIIERGQARNVKVVDSSLGNPGVEECIRRRLASWVFPEPPTGMTAEVQAYPFVLNQAN</sequence>
<reference evidence="3 4" key="1">
    <citation type="submission" date="2017-04" db="EMBL/GenBank/DDBJ databases">
        <title>Whole genome sequence of Bdellovibrio bacteriovorus strain SSB218315.</title>
        <authorList>
            <person name="Oyedara O."/>
            <person name="Rodriguez-Perez M.A."/>
        </authorList>
    </citation>
    <scope>NUCLEOTIDE SEQUENCE [LARGE SCALE GENOMIC DNA]</scope>
    <source>
        <strain evidence="3 4">SSB218315</strain>
    </source>
</reference>
<organism evidence="3 4">
    <name type="scientific">Bdellovibrio bacteriovorus</name>
    <dbReference type="NCBI Taxonomy" id="959"/>
    <lineage>
        <taxon>Bacteria</taxon>
        <taxon>Pseudomonadati</taxon>
        <taxon>Bdellovibrionota</taxon>
        <taxon>Bdellovibrionia</taxon>
        <taxon>Bdellovibrionales</taxon>
        <taxon>Pseudobdellovibrionaceae</taxon>
        <taxon>Bdellovibrio</taxon>
    </lineage>
</organism>
<dbReference type="InterPro" id="IPR049806">
    <property type="entry name" value="MasK-like_C"/>
</dbReference>
<feature type="compositionally biased region" description="Pro residues" evidence="1">
    <location>
        <begin position="392"/>
        <end position="425"/>
    </location>
</feature>
<dbReference type="GO" id="GO:0005884">
    <property type="term" value="C:actin filament"/>
    <property type="evidence" value="ECO:0007669"/>
    <property type="project" value="TreeGrafter"/>
</dbReference>
<feature type="compositionally biased region" description="Polar residues" evidence="1">
    <location>
        <begin position="473"/>
        <end position="492"/>
    </location>
</feature>